<dbReference type="EMBL" id="OCTN01000005">
    <property type="protein sequence ID" value="SOH94598.1"/>
    <property type="molecule type" value="Genomic_DNA"/>
</dbReference>
<dbReference type="GO" id="GO:0046872">
    <property type="term" value="F:metal ion binding"/>
    <property type="evidence" value="ECO:0007669"/>
    <property type="project" value="UniProtKB-KW"/>
</dbReference>
<dbReference type="Proteomes" id="UP000220034">
    <property type="component" value="Unassembled WGS sequence"/>
</dbReference>
<evidence type="ECO:0000256" key="1">
    <source>
        <dbReference type="ARBA" id="ARBA00009175"/>
    </source>
</evidence>
<dbReference type="NCBIfam" id="TIGR01256">
    <property type="entry name" value="modA"/>
    <property type="match status" value="1"/>
</dbReference>
<evidence type="ECO:0000256" key="3">
    <source>
        <dbReference type="ARBA" id="ARBA00022729"/>
    </source>
</evidence>
<dbReference type="SUPFAM" id="SSF53850">
    <property type="entry name" value="Periplasmic binding protein-like II"/>
    <property type="match status" value="1"/>
</dbReference>
<feature type="binding site" evidence="4">
    <location>
        <position position="137"/>
    </location>
    <ligand>
        <name>molybdate</name>
        <dbReference type="ChEBI" id="CHEBI:36264"/>
    </ligand>
</feature>
<keyword evidence="3" id="KW-0732">Signal</keyword>
<comment type="similarity">
    <text evidence="1">Belongs to the bacterial solute-binding protein ModA family.</text>
</comment>
<proteinExistence type="inferred from homology"/>
<name>A0A2C9CTP2_9RHOB</name>
<dbReference type="Gene3D" id="3.40.190.10">
    <property type="entry name" value="Periplasmic binding protein-like II"/>
    <property type="match status" value="2"/>
</dbReference>
<keyword evidence="6" id="KW-1185">Reference proteome</keyword>
<accession>A0A2C9CTP2</accession>
<protein>
    <submittedName>
        <fullName evidence="5">Molybdate transport system substrate-binding protein</fullName>
    </submittedName>
</protein>
<feature type="binding site" evidence="4">
    <location>
        <position position="164"/>
    </location>
    <ligand>
        <name>molybdate</name>
        <dbReference type="ChEBI" id="CHEBI:36264"/>
    </ligand>
</feature>
<evidence type="ECO:0000313" key="6">
    <source>
        <dbReference type="Proteomes" id="UP000220034"/>
    </source>
</evidence>
<dbReference type="RefSeq" id="WP_281253003.1">
    <property type="nucleotide sequence ID" value="NZ_OCTN01000005.1"/>
</dbReference>
<evidence type="ECO:0000256" key="4">
    <source>
        <dbReference type="PIRSR" id="PIRSR004846-1"/>
    </source>
</evidence>
<reference evidence="6" key="1">
    <citation type="submission" date="2017-09" db="EMBL/GenBank/DDBJ databases">
        <authorList>
            <person name="Varghese N."/>
            <person name="Submissions S."/>
        </authorList>
    </citation>
    <scope>NUCLEOTIDE SEQUENCE [LARGE SCALE GENOMIC DNA]</scope>
    <source>
        <strain evidence="6">C7</strain>
    </source>
</reference>
<dbReference type="AlphaFoldDB" id="A0A2C9CTP2"/>
<keyword evidence="4" id="KW-0500">Molybdenum</keyword>
<feature type="binding site" evidence="4">
    <location>
        <position position="182"/>
    </location>
    <ligand>
        <name>molybdate</name>
        <dbReference type="ChEBI" id="CHEBI:36264"/>
    </ligand>
</feature>
<keyword evidence="2 4" id="KW-0479">Metal-binding</keyword>
<dbReference type="PANTHER" id="PTHR30632">
    <property type="entry name" value="MOLYBDATE-BINDING PERIPLASMIC PROTEIN"/>
    <property type="match status" value="1"/>
</dbReference>
<dbReference type="InterPro" id="IPR050682">
    <property type="entry name" value="ModA/WtpA"/>
</dbReference>
<sequence length="241" mass="25794">MSFRHAAIIIVASTIALLTAGESRSESVRILAAASMTEVIEALSDGFSDANPDIQISTVLAGSGLLARQVQQGVPADIYISANPEWVRWLQDRDFGLSSQVIASNSLIWVSLNADPAQQAIAQQQRIALADPDSVPAGSYARQSLQSMGFWLDIEGRVILATNVRDALGWVVRGHAPVGITYATDAIAYPQLFTDPIAAETHDPIRYEALVLSPAGTDFADYLRSTDAQAILASFGFLPPL</sequence>
<evidence type="ECO:0000313" key="5">
    <source>
        <dbReference type="EMBL" id="SOH94598.1"/>
    </source>
</evidence>
<gene>
    <name evidence="5" type="ORF">SAMN06273572_10518</name>
</gene>
<organism evidence="5 6">
    <name type="scientific">Pontivivens marinum</name>
    <dbReference type="NCBI Taxonomy" id="1690039"/>
    <lineage>
        <taxon>Bacteria</taxon>
        <taxon>Pseudomonadati</taxon>
        <taxon>Pseudomonadota</taxon>
        <taxon>Alphaproteobacteria</taxon>
        <taxon>Rhodobacterales</taxon>
        <taxon>Paracoccaceae</taxon>
        <taxon>Pontivivens</taxon>
    </lineage>
</organism>
<dbReference type="InterPro" id="IPR005950">
    <property type="entry name" value="ModA"/>
</dbReference>
<dbReference type="PIRSF" id="PIRSF004846">
    <property type="entry name" value="ModA"/>
    <property type="match status" value="1"/>
</dbReference>
<feature type="binding site" evidence="4">
    <location>
        <position position="35"/>
    </location>
    <ligand>
        <name>molybdate</name>
        <dbReference type="ChEBI" id="CHEBI:36264"/>
    </ligand>
</feature>
<evidence type="ECO:0000256" key="2">
    <source>
        <dbReference type="ARBA" id="ARBA00022723"/>
    </source>
</evidence>
<dbReference type="GO" id="GO:0030973">
    <property type="term" value="F:molybdate ion binding"/>
    <property type="evidence" value="ECO:0007669"/>
    <property type="project" value="TreeGrafter"/>
</dbReference>
<feature type="binding site" evidence="4">
    <location>
        <position position="63"/>
    </location>
    <ligand>
        <name>molybdate</name>
        <dbReference type="ChEBI" id="CHEBI:36264"/>
    </ligand>
</feature>
<dbReference type="Pfam" id="PF13531">
    <property type="entry name" value="SBP_bac_11"/>
    <property type="match status" value="1"/>
</dbReference>
<dbReference type="GO" id="GO:0015689">
    <property type="term" value="P:molybdate ion transport"/>
    <property type="evidence" value="ECO:0007669"/>
    <property type="project" value="InterPro"/>
</dbReference>
<dbReference type="PANTHER" id="PTHR30632:SF0">
    <property type="entry name" value="SULFATE-BINDING PROTEIN"/>
    <property type="match status" value="1"/>
</dbReference>